<evidence type="ECO:0000256" key="2">
    <source>
        <dbReference type="SAM" id="SignalP"/>
    </source>
</evidence>
<evidence type="ECO:0000313" key="5">
    <source>
        <dbReference type="Proteomes" id="UP000656881"/>
    </source>
</evidence>
<feature type="region of interest" description="Disordered" evidence="1">
    <location>
        <begin position="26"/>
        <end position="46"/>
    </location>
</feature>
<dbReference type="Pfam" id="PF00144">
    <property type="entry name" value="Beta-lactamase"/>
    <property type="match status" value="1"/>
</dbReference>
<evidence type="ECO:0000313" key="4">
    <source>
        <dbReference type="EMBL" id="GGO54452.1"/>
    </source>
</evidence>
<dbReference type="EMBL" id="BMNG01000015">
    <property type="protein sequence ID" value="GGO54452.1"/>
    <property type="molecule type" value="Genomic_DNA"/>
</dbReference>
<gene>
    <name evidence="4" type="ORF">GCM10012286_64270</name>
</gene>
<feature type="chain" id="PRO_5047167679" evidence="2">
    <location>
        <begin position="28"/>
        <end position="391"/>
    </location>
</feature>
<comment type="caution">
    <text evidence="4">The sequence shown here is derived from an EMBL/GenBank/DDBJ whole genome shotgun (WGS) entry which is preliminary data.</text>
</comment>
<dbReference type="InterPro" id="IPR001466">
    <property type="entry name" value="Beta-lactam-related"/>
</dbReference>
<keyword evidence="4" id="KW-0121">Carboxypeptidase</keyword>
<dbReference type="InterPro" id="IPR050491">
    <property type="entry name" value="AmpC-like"/>
</dbReference>
<sequence>MNLRRRLSVAAISVTALTTLATATATAAPRQEHHPGPGATGTASHEATRKAMDALVAAGNPGVTARVTDAGGPWKAAAGLGDIERETPRGADDHYRVASITKTFVATVVLQLEAEGKLDLDDTVGSWLPGVVEGNGHDGDRITIRQLLNHSSGIYDVNTDPEYARKIFTKDFLEHRYDTWTPAQMIAMAMRHEPHNAPGEGVLYSKTNFLLAGLIIEKATGRAYGDEIRRRIINPLHLRGTRVPGTATTLPRPSARGYDLLSGTPGSTLYDTTELNPSYAGAAGEMISNSADLNRFYSALLRGKLLPKRQLAEMTTTIPVHPDVPQVRFGLGLFSYQLSCGITVWGHTGSAPGSSSVVVTTSDGRHTLAANVNGDRNTYTLQLVEAEFCGA</sequence>
<dbReference type="Gene3D" id="3.40.710.10">
    <property type="entry name" value="DD-peptidase/beta-lactamase superfamily"/>
    <property type="match status" value="1"/>
</dbReference>
<dbReference type="PANTHER" id="PTHR46825:SF7">
    <property type="entry name" value="D-ALANYL-D-ALANINE CARBOXYPEPTIDASE"/>
    <property type="match status" value="1"/>
</dbReference>
<protein>
    <submittedName>
        <fullName evidence="4">D-alanyl-D-alanine carboxypeptidase</fullName>
    </submittedName>
</protein>
<evidence type="ECO:0000256" key="1">
    <source>
        <dbReference type="SAM" id="MobiDB-lite"/>
    </source>
</evidence>
<organism evidence="4 5">
    <name type="scientific">Streptomyces lasiicapitis</name>
    <dbReference type="NCBI Taxonomy" id="1923961"/>
    <lineage>
        <taxon>Bacteria</taxon>
        <taxon>Bacillati</taxon>
        <taxon>Actinomycetota</taxon>
        <taxon>Actinomycetes</taxon>
        <taxon>Kitasatosporales</taxon>
        <taxon>Streptomycetaceae</taxon>
        <taxon>Streptomyces</taxon>
    </lineage>
</organism>
<dbReference type="Proteomes" id="UP000656881">
    <property type="component" value="Unassembled WGS sequence"/>
</dbReference>
<dbReference type="PANTHER" id="PTHR46825">
    <property type="entry name" value="D-ALANYL-D-ALANINE-CARBOXYPEPTIDASE/ENDOPEPTIDASE AMPH"/>
    <property type="match status" value="1"/>
</dbReference>
<evidence type="ECO:0000259" key="3">
    <source>
        <dbReference type="Pfam" id="PF00144"/>
    </source>
</evidence>
<dbReference type="SUPFAM" id="SSF56601">
    <property type="entry name" value="beta-lactamase/transpeptidase-like"/>
    <property type="match status" value="1"/>
</dbReference>
<keyword evidence="4" id="KW-0645">Protease</keyword>
<dbReference type="RefSeq" id="WP_189176594.1">
    <property type="nucleotide sequence ID" value="NZ_BMNG01000015.1"/>
</dbReference>
<feature type="signal peptide" evidence="2">
    <location>
        <begin position="1"/>
        <end position="27"/>
    </location>
</feature>
<feature type="domain" description="Beta-lactamase-related" evidence="3">
    <location>
        <begin position="50"/>
        <end position="376"/>
    </location>
</feature>
<accession>A0ABQ2MME6</accession>
<name>A0ABQ2MME6_9ACTN</name>
<reference evidence="5" key="1">
    <citation type="journal article" date="2019" name="Int. J. Syst. Evol. Microbiol.">
        <title>The Global Catalogue of Microorganisms (GCM) 10K type strain sequencing project: providing services to taxonomists for standard genome sequencing and annotation.</title>
        <authorList>
            <consortium name="The Broad Institute Genomics Platform"/>
            <consortium name="The Broad Institute Genome Sequencing Center for Infectious Disease"/>
            <person name="Wu L."/>
            <person name="Ma J."/>
        </authorList>
    </citation>
    <scope>NUCLEOTIDE SEQUENCE [LARGE SCALE GENOMIC DNA]</scope>
    <source>
        <strain evidence="5">CGMCC 4.7349</strain>
    </source>
</reference>
<keyword evidence="4" id="KW-0378">Hydrolase</keyword>
<dbReference type="GO" id="GO:0004180">
    <property type="term" value="F:carboxypeptidase activity"/>
    <property type="evidence" value="ECO:0007669"/>
    <property type="project" value="UniProtKB-KW"/>
</dbReference>
<proteinExistence type="predicted"/>
<keyword evidence="2" id="KW-0732">Signal</keyword>
<dbReference type="InterPro" id="IPR012338">
    <property type="entry name" value="Beta-lactam/transpept-like"/>
</dbReference>
<keyword evidence="5" id="KW-1185">Reference proteome</keyword>